<evidence type="ECO:0000259" key="2">
    <source>
        <dbReference type="Pfam" id="PF20250"/>
    </source>
</evidence>
<evidence type="ECO:0000313" key="3">
    <source>
        <dbReference type="EMBL" id="SER60317.1"/>
    </source>
</evidence>
<dbReference type="InterPro" id="IPR005646">
    <property type="entry name" value="FapA"/>
</dbReference>
<feature type="domain" description="Flagellar Assembly Protein A N-terminal region" evidence="2">
    <location>
        <begin position="437"/>
        <end position="604"/>
    </location>
</feature>
<dbReference type="Pfam" id="PF20250">
    <property type="entry name" value="FapA_N"/>
    <property type="match status" value="1"/>
</dbReference>
<dbReference type="RefSeq" id="WP_074755376.1">
    <property type="nucleotide sequence ID" value="NZ_FOGJ01000008.1"/>
</dbReference>
<dbReference type="InterPro" id="IPR046865">
    <property type="entry name" value="FapA_b_solenoid"/>
</dbReference>
<dbReference type="Pfam" id="PF03961">
    <property type="entry name" value="FapA"/>
    <property type="match status" value="1"/>
</dbReference>
<dbReference type="AlphaFoldDB" id="A0A1H9QIS0"/>
<gene>
    <name evidence="3" type="ORF">SAMN04487884_1084</name>
</gene>
<dbReference type="OrthoDB" id="9760122at2"/>
<accession>A0A1H9QIS0</accession>
<sequence length="874" mass="98857">MDKERLPRDLTTEEFYKNYLGAAGQKGEDDPNPADSVDAPQDSEEDAQIKAQKALEEVQAIEYEKELSLCEKLGGDLDNIRSKKLDYNQLVEVRKGLESGVDVSRYMNSSMPWMLMEELRLEMEQNIDMTKYRKDGYDLSQIYEIRQGLYNGINAAEYIKKDYLGPQMRQIRLGLEAGLPIVFYKDPLYDAEQMQEIRLGLVDNIDISAYAKFAIPAMKMREARECMKSGLNLTTEEIKNNSAGVLRAMKHAHTSQIDISEYVRQGYDEDQLEQIIIAREEHLDDFDKYLNVEIRGENLREIRIGLKEGLDVSLYADHEFNWHQMREIRRGLENRVDVSVYAKPLYQPRQMHEIRKGLEAGIDVSKYSSMINSAMDMKTIRLRLQRGEDSGVANSISLRLEDDIERRDGHIAEEDSSSSSKYKAFDGTEKEKRHFLQMTPDGLKAYLTLPRLKSGRLYTLEFVLELLAKANITFGIKKDVIKDMITNEKYEEKKLIAEGYGPTFGKDGYYEYFFDRKVPTDIEYTKDGSANFDNVKYFATVNAGDKLAVYHPAIHGSDGKTIKNITLPGKNGRDLPLIKGRGFMIMPDHKTFCSTVSGAVRFTDGEMIISPLKVIEGTRKPLNIDFIGTVWVKGEVPSKSVIRANGDVIIDGYAEGTTIEADGDIVFRSGCNGLEGMSKISAGGNIYARYLQNLNITTHKSIFCNGIVNCKADVRGNVMVFGEEGSIIGGDVSTQMGISAARIGSEGDIRTIVRVGVTSELLYNVNENKKAIDRIKAELETLYKEQKRVVTANVNSREQLQWKIKINMAVSTKEKELMSYEEKMTMMTEQMNKVRGASITARSIIYAGALLIIDGKQLEINTTREEKGGIIYQK</sequence>
<dbReference type="Proteomes" id="UP000182584">
    <property type="component" value="Unassembled WGS sequence"/>
</dbReference>
<name>A0A1H9QIS0_BUTFI</name>
<feature type="region of interest" description="Disordered" evidence="1">
    <location>
        <begin position="19"/>
        <end position="48"/>
    </location>
</feature>
<dbReference type="eggNOG" id="COG1315">
    <property type="taxonomic scope" value="Bacteria"/>
</dbReference>
<evidence type="ECO:0000256" key="1">
    <source>
        <dbReference type="SAM" id="MobiDB-lite"/>
    </source>
</evidence>
<organism evidence="3">
    <name type="scientific">Butyrivibrio fibrisolvens</name>
    <dbReference type="NCBI Taxonomy" id="831"/>
    <lineage>
        <taxon>Bacteria</taxon>
        <taxon>Bacillati</taxon>
        <taxon>Bacillota</taxon>
        <taxon>Clostridia</taxon>
        <taxon>Lachnospirales</taxon>
        <taxon>Lachnospiraceae</taxon>
        <taxon>Butyrivibrio</taxon>
    </lineage>
</organism>
<dbReference type="InterPro" id="IPR046866">
    <property type="entry name" value="FapA_N"/>
</dbReference>
<protein>
    <submittedName>
        <fullName evidence="3">Uncharacterized conserved protein, DUF342 family</fullName>
    </submittedName>
</protein>
<dbReference type="EMBL" id="FOGJ01000008">
    <property type="protein sequence ID" value="SER60317.1"/>
    <property type="molecule type" value="Genomic_DNA"/>
</dbReference>
<reference evidence="3" key="1">
    <citation type="submission" date="2016-10" db="EMBL/GenBank/DDBJ databases">
        <authorList>
            <person name="de Groot N.N."/>
        </authorList>
    </citation>
    <scope>NUCLEOTIDE SEQUENCE [LARGE SCALE GENOMIC DNA]</scope>
    <source>
        <strain evidence="3">AR40</strain>
    </source>
</reference>
<proteinExistence type="predicted"/>
<dbReference type="PANTHER" id="PTHR38032:SF1">
    <property type="entry name" value="RNA-BINDING PROTEIN KHPB N-TERMINAL DOMAIN-CONTAINING PROTEIN"/>
    <property type="match status" value="1"/>
</dbReference>
<dbReference type="PANTHER" id="PTHR38032">
    <property type="entry name" value="POLYMERASE-RELATED"/>
    <property type="match status" value="1"/>
</dbReference>